<gene>
    <name evidence="2" type="ORF">THTE_1011</name>
</gene>
<evidence type="ECO:0000313" key="3">
    <source>
        <dbReference type="Proteomes" id="UP000215086"/>
    </source>
</evidence>
<accession>A0A286RCC9</accession>
<dbReference type="AlphaFoldDB" id="A0A286RCC9"/>
<dbReference type="EMBL" id="CP018477">
    <property type="protein sequence ID" value="ASV73613.1"/>
    <property type="molecule type" value="Genomic_DNA"/>
</dbReference>
<feature type="region of interest" description="Disordered" evidence="1">
    <location>
        <begin position="1"/>
        <end position="27"/>
    </location>
</feature>
<reference evidence="2 3" key="1">
    <citation type="journal article" name="Front. Microbiol.">
        <title>Sugar Metabolism of the First Thermophilic Planctomycete Thermogutta terrifontis: Comparative Genomic and Transcriptomic Approaches.</title>
        <authorList>
            <person name="Elcheninov A.G."/>
            <person name="Menzel P."/>
            <person name="Gudbergsdottir S.R."/>
            <person name="Slesarev A.I."/>
            <person name="Kadnikov V.V."/>
            <person name="Krogh A."/>
            <person name="Bonch-Osmolovskaya E.A."/>
            <person name="Peng X."/>
            <person name="Kublanov I.V."/>
        </authorList>
    </citation>
    <scope>NUCLEOTIDE SEQUENCE [LARGE SCALE GENOMIC DNA]</scope>
    <source>
        <strain evidence="2 3">R1</strain>
    </source>
</reference>
<dbReference type="Proteomes" id="UP000215086">
    <property type="component" value="Chromosome"/>
</dbReference>
<proteinExistence type="predicted"/>
<keyword evidence="3" id="KW-1185">Reference proteome</keyword>
<protein>
    <submittedName>
        <fullName evidence="2">Uncharacterized protein</fullName>
    </submittedName>
</protein>
<feature type="compositionally biased region" description="Basic residues" evidence="1">
    <location>
        <begin position="1"/>
        <end position="15"/>
    </location>
</feature>
<evidence type="ECO:0000313" key="2">
    <source>
        <dbReference type="EMBL" id="ASV73613.1"/>
    </source>
</evidence>
<organism evidence="2 3">
    <name type="scientific">Thermogutta terrifontis</name>
    <dbReference type="NCBI Taxonomy" id="1331910"/>
    <lineage>
        <taxon>Bacteria</taxon>
        <taxon>Pseudomonadati</taxon>
        <taxon>Planctomycetota</taxon>
        <taxon>Planctomycetia</taxon>
        <taxon>Pirellulales</taxon>
        <taxon>Thermoguttaceae</taxon>
        <taxon>Thermogutta</taxon>
    </lineage>
</organism>
<name>A0A286RCC9_9BACT</name>
<sequence length="58" mass="6598">MPNSKKKWPNRQKSRPSRENSRGNRGSLWMIGFSGTLSGQNFVQSLKHSAQEPPKVML</sequence>
<evidence type="ECO:0000256" key="1">
    <source>
        <dbReference type="SAM" id="MobiDB-lite"/>
    </source>
</evidence>
<dbReference type="KEGG" id="ttf:THTE_1011"/>